<comment type="caution">
    <text evidence="1">The sequence shown here is derived from an EMBL/GenBank/DDBJ whole genome shotgun (WGS) entry which is preliminary data.</text>
</comment>
<sequence length="24" mass="2672">MLWFMHRKMPLLPTATAAIVLGSS</sequence>
<gene>
    <name evidence="1" type="ORF">BAE44_0006118</name>
</gene>
<evidence type="ECO:0000313" key="2">
    <source>
        <dbReference type="Proteomes" id="UP000095767"/>
    </source>
</evidence>
<dbReference type="EMBL" id="LWDX02020295">
    <property type="protein sequence ID" value="OEL32863.1"/>
    <property type="molecule type" value="Genomic_DNA"/>
</dbReference>
<proteinExistence type="predicted"/>
<protein>
    <submittedName>
        <fullName evidence="1">Uncharacterized protein</fullName>
    </submittedName>
</protein>
<name>A0A1E5W604_9POAL</name>
<dbReference type="AlphaFoldDB" id="A0A1E5W604"/>
<accession>A0A1E5W604</accession>
<reference evidence="1 2" key="1">
    <citation type="submission" date="2016-09" db="EMBL/GenBank/DDBJ databases">
        <title>The draft genome of Dichanthelium oligosanthes: A C3 panicoid grass species.</title>
        <authorList>
            <person name="Studer A.J."/>
            <person name="Schnable J.C."/>
            <person name="Brutnell T.P."/>
        </authorList>
    </citation>
    <scope>NUCLEOTIDE SEQUENCE [LARGE SCALE GENOMIC DNA]</scope>
    <source>
        <strain evidence="2">cv. Kellogg 1175</strain>
        <tissue evidence="1">Leaf</tissue>
    </source>
</reference>
<dbReference type="Proteomes" id="UP000095767">
    <property type="component" value="Unassembled WGS sequence"/>
</dbReference>
<evidence type="ECO:0000313" key="1">
    <source>
        <dbReference type="EMBL" id="OEL32863.1"/>
    </source>
</evidence>
<keyword evidence="2" id="KW-1185">Reference proteome</keyword>
<organism evidence="1 2">
    <name type="scientific">Dichanthelium oligosanthes</name>
    <dbReference type="NCBI Taxonomy" id="888268"/>
    <lineage>
        <taxon>Eukaryota</taxon>
        <taxon>Viridiplantae</taxon>
        <taxon>Streptophyta</taxon>
        <taxon>Embryophyta</taxon>
        <taxon>Tracheophyta</taxon>
        <taxon>Spermatophyta</taxon>
        <taxon>Magnoliopsida</taxon>
        <taxon>Liliopsida</taxon>
        <taxon>Poales</taxon>
        <taxon>Poaceae</taxon>
        <taxon>PACMAD clade</taxon>
        <taxon>Panicoideae</taxon>
        <taxon>Panicodae</taxon>
        <taxon>Paniceae</taxon>
        <taxon>Dichantheliinae</taxon>
        <taxon>Dichanthelium</taxon>
    </lineage>
</organism>